<feature type="compositionally biased region" description="Basic and acidic residues" evidence="2">
    <location>
        <begin position="244"/>
        <end position="257"/>
    </location>
</feature>
<dbReference type="SUPFAM" id="SSF54768">
    <property type="entry name" value="dsRNA-binding domain-like"/>
    <property type="match status" value="1"/>
</dbReference>
<gene>
    <name evidence="6" type="primary">8231812</name>
    <name evidence="5" type="ORF">Phum_PHUM338340</name>
</gene>
<feature type="region of interest" description="Disordered" evidence="2">
    <location>
        <begin position="244"/>
        <end position="326"/>
    </location>
</feature>
<dbReference type="eggNOG" id="ENOG502QPQ7">
    <property type="taxonomic scope" value="Eukaryota"/>
</dbReference>
<dbReference type="SMART" id="SM00358">
    <property type="entry name" value="DSRM"/>
    <property type="match status" value="1"/>
</dbReference>
<dbReference type="Proteomes" id="UP000009046">
    <property type="component" value="Unassembled WGS sequence"/>
</dbReference>
<feature type="domain" description="G-patch" evidence="4">
    <location>
        <begin position="718"/>
        <end position="764"/>
    </location>
</feature>
<dbReference type="GeneID" id="8231812"/>
<feature type="region of interest" description="Disordered" evidence="2">
    <location>
        <begin position="388"/>
        <end position="417"/>
    </location>
</feature>
<evidence type="ECO:0008006" key="8">
    <source>
        <dbReference type="Google" id="ProtNLM"/>
    </source>
</evidence>
<keyword evidence="7" id="KW-1185">Reference proteome</keyword>
<dbReference type="EMBL" id="DS235341">
    <property type="protein sequence ID" value="EEB14988.1"/>
    <property type="molecule type" value="Genomic_DNA"/>
</dbReference>
<evidence type="ECO:0000256" key="1">
    <source>
        <dbReference type="PROSITE-ProRule" id="PRU00266"/>
    </source>
</evidence>
<evidence type="ECO:0000256" key="2">
    <source>
        <dbReference type="SAM" id="MobiDB-lite"/>
    </source>
</evidence>
<evidence type="ECO:0000313" key="6">
    <source>
        <dbReference type="EnsemblMetazoa" id="PHUM338340-PA"/>
    </source>
</evidence>
<dbReference type="OMA" id="SWASSKH"/>
<feature type="compositionally biased region" description="Basic and acidic residues" evidence="2">
    <location>
        <begin position="192"/>
        <end position="202"/>
    </location>
</feature>
<dbReference type="VEuPathDB" id="VectorBase:PHUM338340"/>
<feature type="compositionally biased region" description="Basic residues" evidence="2">
    <location>
        <begin position="85"/>
        <end position="96"/>
    </location>
</feature>
<dbReference type="InterPro" id="IPR000467">
    <property type="entry name" value="G_patch_dom"/>
</dbReference>
<feature type="domain" description="DRBM" evidence="3">
    <location>
        <begin position="790"/>
        <end position="860"/>
    </location>
</feature>
<reference evidence="6" key="3">
    <citation type="submission" date="2021-02" db="UniProtKB">
        <authorList>
            <consortium name="EnsemblMetazoa"/>
        </authorList>
    </citation>
    <scope>IDENTIFICATION</scope>
    <source>
        <strain evidence="6">USDA</strain>
    </source>
</reference>
<dbReference type="Pfam" id="PF00035">
    <property type="entry name" value="dsrm"/>
    <property type="match status" value="1"/>
</dbReference>
<dbReference type="CTD" id="8231812"/>
<dbReference type="GO" id="GO:0048024">
    <property type="term" value="P:regulation of mRNA splicing, via spliceosome"/>
    <property type="evidence" value="ECO:0007669"/>
    <property type="project" value="TreeGrafter"/>
</dbReference>
<dbReference type="CDD" id="cd19870">
    <property type="entry name" value="DSRM_SON-like"/>
    <property type="match status" value="1"/>
</dbReference>
<dbReference type="PROSITE" id="PS50174">
    <property type="entry name" value="G_PATCH"/>
    <property type="match status" value="1"/>
</dbReference>
<dbReference type="GO" id="GO:0051726">
    <property type="term" value="P:regulation of cell cycle"/>
    <property type="evidence" value="ECO:0007669"/>
    <property type="project" value="InterPro"/>
</dbReference>
<organism>
    <name type="scientific">Pediculus humanus subsp. corporis</name>
    <name type="common">Body louse</name>
    <dbReference type="NCBI Taxonomy" id="121224"/>
    <lineage>
        <taxon>Eukaryota</taxon>
        <taxon>Metazoa</taxon>
        <taxon>Ecdysozoa</taxon>
        <taxon>Arthropoda</taxon>
        <taxon>Hexapoda</taxon>
        <taxon>Insecta</taxon>
        <taxon>Pterygota</taxon>
        <taxon>Neoptera</taxon>
        <taxon>Paraneoptera</taxon>
        <taxon>Psocodea</taxon>
        <taxon>Troctomorpha</taxon>
        <taxon>Phthiraptera</taxon>
        <taxon>Anoplura</taxon>
        <taxon>Pediculidae</taxon>
        <taxon>Pediculus</taxon>
    </lineage>
</organism>
<dbReference type="STRING" id="121224.E0VNN2"/>
<dbReference type="SMART" id="SM00443">
    <property type="entry name" value="G_patch"/>
    <property type="match status" value="1"/>
</dbReference>
<dbReference type="HOGENOM" id="CLU_015129_0_0_1"/>
<dbReference type="Pfam" id="PF01585">
    <property type="entry name" value="G-patch"/>
    <property type="match status" value="1"/>
</dbReference>
<name>E0VNN2_PEDHC</name>
<feature type="compositionally biased region" description="Basic residues" evidence="2">
    <location>
        <begin position="280"/>
        <end position="306"/>
    </location>
</feature>
<feature type="region of interest" description="Disordered" evidence="2">
    <location>
        <begin position="181"/>
        <end position="202"/>
    </location>
</feature>
<feature type="compositionally biased region" description="Low complexity" evidence="2">
    <location>
        <begin position="181"/>
        <end position="191"/>
    </location>
</feature>
<feature type="compositionally biased region" description="Polar residues" evidence="2">
    <location>
        <begin position="1"/>
        <end position="13"/>
    </location>
</feature>
<dbReference type="EnsemblMetazoa" id="PHUM338340-RA">
    <property type="protein sequence ID" value="PHUM338340-PA"/>
    <property type="gene ID" value="PHUM338340"/>
</dbReference>
<dbReference type="InParanoid" id="E0VNN2"/>
<dbReference type="PANTHER" id="PTHR46528:SF1">
    <property type="entry name" value="PROTEIN SON"/>
    <property type="match status" value="1"/>
</dbReference>
<dbReference type="GO" id="GO:0003723">
    <property type="term" value="F:RNA binding"/>
    <property type="evidence" value="ECO:0007669"/>
    <property type="project" value="UniProtKB-UniRule"/>
</dbReference>
<dbReference type="InterPro" id="IPR014720">
    <property type="entry name" value="dsRBD_dom"/>
</dbReference>
<evidence type="ECO:0000313" key="7">
    <source>
        <dbReference type="Proteomes" id="UP000009046"/>
    </source>
</evidence>
<reference evidence="5" key="1">
    <citation type="submission" date="2007-04" db="EMBL/GenBank/DDBJ databases">
        <title>Annotation of Pediculus humanus corporis strain USDA.</title>
        <authorList>
            <person name="Kirkness E."/>
            <person name="Hannick L."/>
            <person name="Hass B."/>
            <person name="Bruggner R."/>
            <person name="Lawson D."/>
            <person name="Bidwell S."/>
            <person name="Joardar V."/>
            <person name="Caler E."/>
            <person name="Walenz B."/>
            <person name="Inman J."/>
            <person name="Schobel S."/>
            <person name="Galinsky K."/>
            <person name="Amedeo P."/>
            <person name="Strausberg R."/>
        </authorList>
    </citation>
    <scope>NUCLEOTIDE SEQUENCE</scope>
    <source>
        <strain evidence="5">USDA</strain>
    </source>
</reference>
<protein>
    <recommendedName>
        <fullName evidence="8">Protein SON</fullName>
    </recommendedName>
</protein>
<feature type="compositionally biased region" description="Basic residues" evidence="2">
    <location>
        <begin position="36"/>
        <end position="71"/>
    </location>
</feature>
<evidence type="ECO:0000313" key="5">
    <source>
        <dbReference type="EMBL" id="EEB14988.1"/>
    </source>
</evidence>
<dbReference type="AlphaFoldDB" id="E0VNN2"/>
<evidence type="ECO:0000259" key="3">
    <source>
        <dbReference type="PROSITE" id="PS50137"/>
    </source>
</evidence>
<dbReference type="OrthoDB" id="786951at2759"/>
<dbReference type="RefSeq" id="XP_002427726.1">
    <property type="nucleotide sequence ID" value="XM_002427681.1"/>
</dbReference>
<dbReference type="PROSITE" id="PS50137">
    <property type="entry name" value="DS_RBD"/>
    <property type="match status" value="1"/>
</dbReference>
<evidence type="ECO:0000259" key="4">
    <source>
        <dbReference type="PROSITE" id="PS50174"/>
    </source>
</evidence>
<dbReference type="EMBL" id="AAZO01003935">
    <property type="status" value="NOT_ANNOTATED_CDS"/>
    <property type="molecule type" value="Genomic_DNA"/>
</dbReference>
<proteinExistence type="predicted"/>
<dbReference type="InterPro" id="IPR032922">
    <property type="entry name" value="SON"/>
</dbReference>
<feature type="compositionally biased region" description="Polar residues" evidence="2">
    <location>
        <begin position="260"/>
        <end position="271"/>
    </location>
</feature>
<accession>E0VNN2</accession>
<feature type="region of interest" description="Disordered" evidence="2">
    <location>
        <begin position="1"/>
        <end position="101"/>
    </location>
</feature>
<keyword evidence="1" id="KW-0694">RNA-binding</keyword>
<reference evidence="5" key="2">
    <citation type="submission" date="2007-04" db="EMBL/GenBank/DDBJ databases">
        <title>The genome of the human body louse.</title>
        <authorList>
            <consortium name="The Human Body Louse Genome Consortium"/>
            <person name="Kirkness E."/>
            <person name="Walenz B."/>
            <person name="Hass B."/>
            <person name="Bruggner R."/>
            <person name="Strausberg R."/>
        </authorList>
    </citation>
    <scope>NUCLEOTIDE SEQUENCE</scope>
    <source>
        <strain evidence="5">USDA</strain>
    </source>
</reference>
<dbReference type="KEGG" id="phu:Phum_PHUM338340"/>
<feature type="compositionally biased region" description="Basic residues" evidence="2">
    <location>
        <begin position="399"/>
        <end position="413"/>
    </location>
</feature>
<dbReference type="Gene3D" id="3.30.160.20">
    <property type="match status" value="1"/>
</dbReference>
<feature type="region of interest" description="Disordered" evidence="2">
    <location>
        <begin position="547"/>
        <end position="585"/>
    </location>
</feature>
<sequence>MEPDISTKSSNEILTELFGAFNAEPPDLKEKSQSNSKKHSSKHSKKKSKKKSHLKKSKKKNKSKDKKKRRHLNSDTESESESNHVKKKKSKKKKIKKEFSSPTSVNIELPVNKVPMALEIMLDGTVGIKGEDGVITKVQDICQSDNNVCENNTEDISNNINDCSLNIVDEVDTDKKFEIVNSLNNNNNNNDSNKETEEKKNESKILQLFETDFIETGDKKKNKKIQIKDLKFSTVFQETVKAVEEEKKKKEESHEEGELTDSSADDQSIGSSKEKLKIKDRSRRKHSSSSRSYHKKHNSEHSRRRKYSELKSRSRSRSRSRSDSRLKSYYKRCTKCKSHKCRCRKYRSSSKEHHYYTKQSFTRSDFTHCIKVILQVFLNVFESRSRSKSKSRDRSLERRKSRSSQKPKESKHHIKDEKDEVVLNEAVEKIDKEKLLAIARKNALKLIDAGVVPGAEKLTAIKAGGKTVNELTEYCKKISEKEALGDGISDIESESSDDEEKLFHHPFQVRDRPNSIIMNIKNSIPLPVKSLQEKAAEQAKQLRLQFPVSSGSSHRRNESEWVPVSPKKEETTFTPSVTPMVSKPPPPLPIEAPIPTSIPPPPIPVVPFMPSVPPPDFQNRSNFPMMQFNHPPPKLDISSIVSKRLEAIRKLQENPHDSQALTQMYSAQQEMQYWAESKQETGAFTGSTGVKVLSPSELCLGAQAWARRDQLKCATPVTGGMGMTLLQKMGWQPGEGLGKNKEGTLEPLRLEVKMDKKGLLAPDEFRKGKKPANFTVGAPAQVIKNLDGKHPVSLLNELCSRRKYGTPQFELCFECGPDHKKNFLFKVIVNGVEYTPTIASPNKKQAKVEAAAVCLRALGIIPNNI</sequence>
<dbReference type="PANTHER" id="PTHR46528">
    <property type="entry name" value="PROTEIN SON"/>
    <property type="match status" value="1"/>
</dbReference>
<dbReference type="FunCoup" id="E0VNN2">
    <property type="interactions" value="40"/>
</dbReference>